<protein>
    <submittedName>
        <fullName evidence="1">Uncharacterized protein</fullName>
    </submittedName>
</protein>
<dbReference type="EMBL" id="JACHLK010000002">
    <property type="protein sequence ID" value="MBB6558957.1"/>
    <property type="molecule type" value="Genomic_DNA"/>
</dbReference>
<gene>
    <name evidence="1" type="ORF">HNP48_001621</name>
</gene>
<comment type="caution">
    <text evidence="1">The sequence shown here is derived from an EMBL/GenBank/DDBJ whole genome shotgun (WGS) entry which is preliminary data.</text>
</comment>
<evidence type="ECO:0000313" key="1">
    <source>
        <dbReference type="EMBL" id="MBB6558957.1"/>
    </source>
</evidence>
<keyword evidence="2" id="KW-1185">Reference proteome</keyword>
<dbReference type="Proteomes" id="UP000575083">
    <property type="component" value="Unassembled WGS sequence"/>
</dbReference>
<proteinExistence type="predicted"/>
<evidence type="ECO:0000313" key="2">
    <source>
        <dbReference type="Proteomes" id="UP000575083"/>
    </source>
</evidence>
<reference evidence="1 2" key="1">
    <citation type="submission" date="2020-08" db="EMBL/GenBank/DDBJ databases">
        <title>Functional genomics of gut bacteria from endangered species of beetles.</title>
        <authorList>
            <person name="Carlos-Shanley C."/>
        </authorList>
    </citation>
    <scope>NUCLEOTIDE SEQUENCE [LARGE SCALE GENOMIC DNA]</scope>
    <source>
        <strain evidence="1 2">S00198</strain>
    </source>
</reference>
<name>A0A7X0PBP0_9BURK</name>
<sequence>MAAKAGAEVLAELGLVDSAQPVQPGTVPMAGAHLANGTYVIVFDEFFHSVIDPMLMKVLSLNCIVIGCAEDENTNASMAFLCRDGAMVWRVSHVLAEGGDHLHIEGVAPKVVKPLLQSALQARSQHGHDAVFGVPAALAEEVCGFRHGGRPGEPALSFTRLDRKFADIDASLGELVRAGAEVLQAAGYVQEDASRPGLFTKTTEHDRIKVYLRHSTTPAIGVMYFDVCAEVCNRYVDGLMHQAVPQLHATQTAVLRWSGTLDGDSALTTPAEVAACRSQIQSAFSPWLARLHDLVALDALVNGPPAPGSAVGEARECHFDGDTGYSRLILAYLASNPRFEDMVAQTEHVLSRGKPDPKSDLNKVCKHLRAYAKPVSRATAR</sequence>
<dbReference type="RefSeq" id="WP_184856361.1">
    <property type="nucleotide sequence ID" value="NZ_JACHLK010000002.1"/>
</dbReference>
<accession>A0A7X0PBP0</accession>
<dbReference type="AlphaFoldDB" id="A0A7X0PBP0"/>
<organism evidence="1 2">
    <name type="scientific">Acidovorax soli</name>
    <dbReference type="NCBI Taxonomy" id="592050"/>
    <lineage>
        <taxon>Bacteria</taxon>
        <taxon>Pseudomonadati</taxon>
        <taxon>Pseudomonadota</taxon>
        <taxon>Betaproteobacteria</taxon>
        <taxon>Burkholderiales</taxon>
        <taxon>Comamonadaceae</taxon>
        <taxon>Acidovorax</taxon>
    </lineage>
</organism>